<gene>
    <name evidence="1" type="ORF">M5X12_11555</name>
</gene>
<organism evidence="1 2">
    <name type="scientific">Paenibacillus alvei</name>
    <name type="common">Bacillus alvei</name>
    <dbReference type="NCBI Taxonomy" id="44250"/>
    <lineage>
        <taxon>Bacteria</taxon>
        <taxon>Bacillati</taxon>
        <taxon>Bacillota</taxon>
        <taxon>Bacilli</taxon>
        <taxon>Bacillales</taxon>
        <taxon>Paenibacillaceae</taxon>
        <taxon>Paenibacillus</taxon>
    </lineage>
</organism>
<proteinExistence type="predicted"/>
<protein>
    <submittedName>
        <fullName evidence="1">Uncharacterized protein</fullName>
    </submittedName>
</protein>
<dbReference type="Proteomes" id="UP001527181">
    <property type="component" value="Unassembled WGS sequence"/>
</dbReference>
<dbReference type="RefSeq" id="WP_268594197.1">
    <property type="nucleotide sequence ID" value="NZ_JAMDNK010000031.1"/>
</dbReference>
<accession>A0ABT4GX05</accession>
<evidence type="ECO:0000313" key="2">
    <source>
        <dbReference type="Proteomes" id="UP001527181"/>
    </source>
</evidence>
<comment type="caution">
    <text evidence="1">The sequence shown here is derived from an EMBL/GenBank/DDBJ whole genome shotgun (WGS) entry which is preliminary data.</text>
</comment>
<evidence type="ECO:0000313" key="1">
    <source>
        <dbReference type="EMBL" id="MCY9761210.1"/>
    </source>
</evidence>
<keyword evidence="2" id="KW-1185">Reference proteome</keyword>
<dbReference type="EMBL" id="JAMDNP010000021">
    <property type="protein sequence ID" value="MCY9761210.1"/>
    <property type="molecule type" value="Genomic_DNA"/>
</dbReference>
<reference evidence="1 2" key="1">
    <citation type="submission" date="2022-05" db="EMBL/GenBank/DDBJ databases">
        <title>Genome Sequencing of Bee-Associated Microbes.</title>
        <authorList>
            <person name="Dunlap C."/>
        </authorList>
    </citation>
    <scope>NUCLEOTIDE SEQUENCE [LARGE SCALE GENOMIC DNA]</scope>
    <source>
        <strain evidence="1 2">NRRL B-04010</strain>
    </source>
</reference>
<sequence>MNELHMKSMIGERVWRLKDSDPEAFKREVRAYFERGYPGWTVLSAKYPFIYLRDDRGRGQ</sequence>
<name>A0ABT4GX05_PAEAL</name>